<dbReference type="GO" id="GO:0004356">
    <property type="term" value="F:glutamine synthetase activity"/>
    <property type="evidence" value="ECO:0007669"/>
    <property type="project" value="InterPro"/>
</dbReference>
<dbReference type="PANTHER" id="PTHR43785:SF12">
    <property type="entry name" value="TYPE-1 GLUTAMINE SYNTHETASE 2"/>
    <property type="match status" value="1"/>
</dbReference>
<dbReference type="SUPFAM" id="SSF55931">
    <property type="entry name" value="Glutamine synthetase/guanido kinase"/>
    <property type="match status" value="1"/>
</dbReference>
<evidence type="ECO:0000313" key="3">
    <source>
        <dbReference type="EMBL" id="SVD75888.1"/>
    </source>
</evidence>
<dbReference type="InterPro" id="IPR014746">
    <property type="entry name" value="Gln_synth/guanido_kin_cat_dom"/>
</dbReference>
<dbReference type="GO" id="GO:0006542">
    <property type="term" value="P:glutamine biosynthetic process"/>
    <property type="evidence" value="ECO:0007669"/>
    <property type="project" value="TreeGrafter"/>
</dbReference>
<protein>
    <recommendedName>
        <fullName evidence="2">GS catalytic domain-containing protein</fullName>
    </recommendedName>
</protein>
<dbReference type="Gene3D" id="3.30.590.10">
    <property type="entry name" value="Glutamine synthetase/guanido kinase, catalytic domain"/>
    <property type="match status" value="1"/>
</dbReference>
<evidence type="ECO:0000256" key="1">
    <source>
        <dbReference type="ARBA" id="ARBA00022598"/>
    </source>
</evidence>
<dbReference type="PANTHER" id="PTHR43785">
    <property type="entry name" value="GAMMA-GLUTAMYLPUTRESCINE SYNTHETASE"/>
    <property type="match status" value="1"/>
</dbReference>
<dbReference type="Pfam" id="PF00120">
    <property type="entry name" value="Gln-synt_C"/>
    <property type="match status" value="1"/>
</dbReference>
<dbReference type="AlphaFoldDB" id="A0A382Y057"/>
<evidence type="ECO:0000259" key="2">
    <source>
        <dbReference type="PROSITE" id="PS51987"/>
    </source>
</evidence>
<sequence>MDEHLTFSPIISSVTIGSGLHVHFSLQDLEGRERNSVDGARISIPAGAFLAGILGNLPSLTAFNSPSLISAERYSPPRWTAYFNNLGMMDRRAAIRITRLGSGSPDIHFELRTADACASPYLVLSSMIYAGIEGLSREMPCPPMHSTDELLAGLTVPGVERLPDSLEKSLGNLMENESLLAYFPAEFIDAYLTNKRHEITLSQDFKGQELYDTYIKCY</sequence>
<organism evidence="3">
    <name type="scientific">marine metagenome</name>
    <dbReference type="NCBI Taxonomy" id="408172"/>
    <lineage>
        <taxon>unclassified sequences</taxon>
        <taxon>metagenomes</taxon>
        <taxon>ecological metagenomes</taxon>
    </lineage>
</organism>
<name>A0A382Y057_9ZZZZ</name>
<dbReference type="InterPro" id="IPR008146">
    <property type="entry name" value="Gln_synth_cat_dom"/>
</dbReference>
<reference evidence="3" key="1">
    <citation type="submission" date="2018-05" db="EMBL/GenBank/DDBJ databases">
        <authorList>
            <person name="Lanie J.A."/>
            <person name="Ng W.-L."/>
            <person name="Kazmierczak K.M."/>
            <person name="Andrzejewski T.M."/>
            <person name="Davidsen T.M."/>
            <person name="Wayne K.J."/>
            <person name="Tettelin H."/>
            <person name="Glass J.I."/>
            <person name="Rusch D."/>
            <person name="Podicherti R."/>
            <person name="Tsui H.-C.T."/>
            <person name="Winkler M.E."/>
        </authorList>
    </citation>
    <scope>NUCLEOTIDE SEQUENCE</scope>
</reference>
<proteinExistence type="predicted"/>
<feature type="domain" description="GS catalytic" evidence="2">
    <location>
        <begin position="1"/>
        <end position="218"/>
    </location>
</feature>
<dbReference type="EMBL" id="UINC01171359">
    <property type="protein sequence ID" value="SVD75888.1"/>
    <property type="molecule type" value="Genomic_DNA"/>
</dbReference>
<dbReference type="PROSITE" id="PS51987">
    <property type="entry name" value="GS_CATALYTIC"/>
    <property type="match status" value="1"/>
</dbReference>
<accession>A0A382Y057</accession>
<keyword evidence="1" id="KW-0436">Ligase</keyword>
<gene>
    <name evidence="3" type="ORF">METZ01_LOCUS428742</name>
</gene>